<dbReference type="AlphaFoldDB" id="A0A8E7B3M0"/>
<gene>
    <name evidence="6 9" type="primary">ade</name>
    <name evidence="9" type="ORF">KHC33_08385</name>
</gene>
<protein>
    <recommendedName>
        <fullName evidence="2 6">Adenine deaminase</fullName>
        <shortName evidence="6">Adenase</shortName>
        <shortName evidence="6">Adenine aminase</shortName>
        <ecNumber evidence="2 6">3.5.4.2</ecNumber>
    </recommendedName>
</protein>
<dbReference type="NCBIfam" id="TIGR01178">
    <property type="entry name" value="ade"/>
    <property type="match status" value="1"/>
</dbReference>
<dbReference type="KEGG" id="mrtj:KHC33_08385"/>
<dbReference type="GeneID" id="65097195"/>
<dbReference type="Gene3D" id="2.30.40.10">
    <property type="entry name" value="Urease, subunit C, domain 1"/>
    <property type="match status" value="1"/>
</dbReference>
<proteinExistence type="inferred from homology"/>
<evidence type="ECO:0000313" key="9">
    <source>
        <dbReference type="EMBL" id="QVV90476.1"/>
    </source>
</evidence>
<feature type="domain" description="Amidohydrolase-related" evidence="7">
    <location>
        <begin position="56"/>
        <end position="335"/>
    </location>
</feature>
<sequence>MTRWEESADIIFKNGIIFNPYTCEWLNEDFAVRNGIFIGTGPGYSGKEEVDLKSSYVCPGFIDAHVHIESSLLTPYEYARLVMQHGTTTVVADPHEIANVCGTAGIEYILQAHENQPLDIMVMLPSCVAATPIDECAITLTADLLLPFMNRDGVLGLGEMMNVPGVLSEEPLVMEKLILTSIRDGHAPFLTGTILDQYIATGLQSDHETTVKSEGKEKLQKGMFLFIREGSTERNLHTLIPLVNACSSSRCSFCTDDRHADMLVTSGHIDDCIRKAIGEGCEPELAYRMATLSPAERFRLYDRGAISAGRIADFCVIDDIKKCNVHATYKNGRLVLPEHFRKEKTHTLKNWPFYAKIPSPEEIRITGTGTARVVKIQEGQIGTKAEYIQLSSDEIPDLKRDILKIVVVSRYYPENIGVGLVRGLGLTSGAMASSVSHDSHNIIAVGTSDNEIISAIAMVVKNKGAMVALNGKEEVCLPLSLAGLMSELPYENVHKGLESIHHLTKACGAIKDPFMYLSFLALSVIPELRVTTKGVFDVNIFSNVPLFMDEEKPADT</sequence>
<evidence type="ECO:0000256" key="4">
    <source>
        <dbReference type="ARBA" id="ARBA00023211"/>
    </source>
</evidence>
<dbReference type="GO" id="GO:0006146">
    <property type="term" value="P:adenine catabolic process"/>
    <property type="evidence" value="ECO:0007669"/>
    <property type="project" value="InterPro"/>
</dbReference>
<dbReference type="EC" id="3.5.4.2" evidence="2 6"/>
<evidence type="ECO:0000256" key="3">
    <source>
        <dbReference type="ARBA" id="ARBA00022801"/>
    </source>
</evidence>
<accession>A0A8E7B3M0</accession>
<dbReference type="GO" id="GO:0000034">
    <property type="term" value="F:adenine deaminase activity"/>
    <property type="evidence" value="ECO:0007669"/>
    <property type="project" value="UniProtKB-UniRule"/>
</dbReference>
<comment type="cofactor">
    <cofactor evidence="6">
        <name>Mn(2+)</name>
        <dbReference type="ChEBI" id="CHEBI:29035"/>
    </cofactor>
</comment>
<dbReference type="InterPro" id="IPR011059">
    <property type="entry name" value="Metal-dep_hydrolase_composite"/>
</dbReference>
<dbReference type="CDD" id="cd01295">
    <property type="entry name" value="AdeC"/>
    <property type="match status" value="1"/>
</dbReference>
<dbReference type="InterPro" id="IPR026912">
    <property type="entry name" value="Adenine_deam_C"/>
</dbReference>
<evidence type="ECO:0000256" key="6">
    <source>
        <dbReference type="HAMAP-Rule" id="MF_01518"/>
    </source>
</evidence>
<keyword evidence="4 6" id="KW-0464">Manganese</keyword>
<dbReference type="HAMAP" id="MF_01518">
    <property type="entry name" value="Adenine_deamin"/>
    <property type="match status" value="1"/>
</dbReference>
<feature type="domain" description="Adenine deaminase C-terminal" evidence="8">
    <location>
        <begin position="395"/>
        <end position="541"/>
    </location>
</feature>
<dbReference type="PANTHER" id="PTHR11113:SF2">
    <property type="entry name" value="ADENINE DEAMINASE"/>
    <property type="match status" value="1"/>
</dbReference>
<name>A0A8E7B3M0_9EURY</name>
<organism evidence="9 10">
    <name type="scientific">Methanospirillum purgamenti</name>
    <dbReference type="NCBI Taxonomy" id="2834276"/>
    <lineage>
        <taxon>Archaea</taxon>
        <taxon>Methanobacteriati</taxon>
        <taxon>Methanobacteriota</taxon>
        <taxon>Stenosarchaea group</taxon>
        <taxon>Methanomicrobia</taxon>
        <taxon>Methanomicrobiales</taxon>
        <taxon>Methanospirillaceae</taxon>
        <taxon>Methanospirillum</taxon>
    </lineage>
</organism>
<dbReference type="Proteomes" id="UP000680656">
    <property type="component" value="Chromosome"/>
</dbReference>
<dbReference type="Pfam" id="PF01979">
    <property type="entry name" value="Amidohydro_1"/>
    <property type="match status" value="1"/>
</dbReference>
<dbReference type="SUPFAM" id="SSF51338">
    <property type="entry name" value="Composite domain of metallo-dependent hydrolases"/>
    <property type="match status" value="1"/>
</dbReference>
<dbReference type="InterPro" id="IPR006680">
    <property type="entry name" value="Amidohydro-rel"/>
</dbReference>
<evidence type="ECO:0000259" key="8">
    <source>
        <dbReference type="Pfam" id="PF13382"/>
    </source>
</evidence>
<dbReference type="SUPFAM" id="SSF51556">
    <property type="entry name" value="Metallo-dependent hydrolases"/>
    <property type="match status" value="1"/>
</dbReference>
<reference evidence="9 10" key="1">
    <citation type="submission" date="2021-05" db="EMBL/GenBank/DDBJ databases">
        <title>A novel Methanospirillum isolate from a pyrite-forming mixed culture.</title>
        <authorList>
            <person name="Bunk B."/>
            <person name="Sproer C."/>
            <person name="Spring S."/>
            <person name="Pester M."/>
        </authorList>
    </citation>
    <scope>NUCLEOTIDE SEQUENCE [LARGE SCALE GENOMIC DNA]</scope>
    <source>
        <strain evidence="9 10">J.3.6.1-F.2.7.3</strain>
    </source>
</reference>
<dbReference type="InterPro" id="IPR032466">
    <property type="entry name" value="Metal_Hydrolase"/>
</dbReference>
<dbReference type="InterPro" id="IPR006679">
    <property type="entry name" value="Adenine_deam"/>
</dbReference>
<dbReference type="RefSeq" id="WP_214421244.1">
    <property type="nucleotide sequence ID" value="NZ_CP075546.1"/>
</dbReference>
<comment type="similarity">
    <text evidence="1 6">Belongs to the metallo-dependent hydrolases superfamily. Adenine deaminase family.</text>
</comment>
<dbReference type="PANTHER" id="PTHR11113">
    <property type="entry name" value="N-ACETYLGLUCOSAMINE-6-PHOSPHATE DEACETYLASE"/>
    <property type="match status" value="1"/>
</dbReference>
<evidence type="ECO:0000256" key="2">
    <source>
        <dbReference type="ARBA" id="ARBA00012782"/>
    </source>
</evidence>
<dbReference type="EMBL" id="CP075546">
    <property type="protein sequence ID" value="QVV90476.1"/>
    <property type="molecule type" value="Genomic_DNA"/>
</dbReference>
<evidence type="ECO:0000259" key="7">
    <source>
        <dbReference type="Pfam" id="PF01979"/>
    </source>
</evidence>
<keyword evidence="10" id="KW-1185">Reference proteome</keyword>
<comment type="catalytic activity">
    <reaction evidence="5 6">
        <text>adenine + H2O + H(+) = hypoxanthine + NH4(+)</text>
        <dbReference type="Rhea" id="RHEA:23688"/>
        <dbReference type="ChEBI" id="CHEBI:15377"/>
        <dbReference type="ChEBI" id="CHEBI:15378"/>
        <dbReference type="ChEBI" id="CHEBI:16708"/>
        <dbReference type="ChEBI" id="CHEBI:17368"/>
        <dbReference type="ChEBI" id="CHEBI:28938"/>
        <dbReference type="EC" id="3.5.4.2"/>
    </reaction>
</comment>
<evidence type="ECO:0000313" key="10">
    <source>
        <dbReference type="Proteomes" id="UP000680656"/>
    </source>
</evidence>
<keyword evidence="3 6" id="KW-0378">Hydrolase</keyword>
<dbReference type="Pfam" id="PF13382">
    <property type="entry name" value="Adenine_deam_C"/>
    <property type="match status" value="1"/>
</dbReference>
<evidence type="ECO:0000256" key="5">
    <source>
        <dbReference type="ARBA" id="ARBA00047720"/>
    </source>
</evidence>
<evidence type="ECO:0000256" key="1">
    <source>
        <dbReference type="ARBA" id="ARBA00006773"/>
    </source>
</evidence>
<dbReference type="Gene3D" id="3.20.20.140">
    <property type="entry name" value="Metal-dependent hydrolases"/>
    <property type="match status" value="1"/>
</dbReference>